<feature type="non-terminal residue" evidence="8">
    <location>
        <position position="392"/>
    </location>
</feature>
<dbReference type="InterPro" id="IPR036396">
    <property type="entry name" value="Cyt_P450_sf"/>
</dbReference>
<keyword evidence="4" id="KW-0479">Metal-binding</keyword>
<name>A0A9Q0S5X6_9DIPT</name>
<organism evidence="8 9">
    <name type="scientific">Pseudolycoriella hygida</name>
    <dbReference type="NCBI Taxonomy" id="35572"/>
    <lineage>
        <taxon>Eukaryota</taxon>
        <taxon>Metazoa</taxon>
        <taxon>Ecdysozoa</taxon>
        <taxon>Arthropoda</taxon>
        <taxon>Hexapoda</taxon>
        <taxon>Insecta</taxon>
        <taxon>Pterygota</taxon>
        <taxon>Neoptera</taxon>
        <taxon>Endopterygota</taxon>
        <taxon>Diptera</taxon>
        <taxon>Nematocera</taxon>
        <taxon>Sciaroidea</taxon>
        <taxon>Sciaridae</taxon>
        <taxon>Pseudolycoriella</taxon>
    </lineage>
</organism>
<dbReference type="AlphaFoldDB" id="A0A9Q0S5X6"/>
<dbReference type="GO" id="GO:0016705">
    <property type="term" value="F:oxidoreductase activity, acting on paired donors, with incorporation or reduction of molecular oxygen"/>
    <property type="evidence" value="ECO:0007669"/>
    <property type="project" value="InterPro"/>
</dbReference>
<dbReference type="GO" id="GO:0005506">
    <property type="term" value="F:iron ion binding"/>
    <property type="evidence" value="ECO:0007669"/>
    <property type="project" value="InterPro"/>
</dbReference>
<evidence type="ECO:0000256" key="7">
    <source>
        <dbReference type="ARBA" id="ARBA00023033"/>
    </source>
</evidence>
<dbReference type="PRINTS" id="PR00385">
    <property type="entry name" value="P450"/>
</dbReference>
<comment type="caution">
    <text evidence="8">The sequence shown here is derived from an EMBL/GenBank/DDBJ whole genome shotgun (WGS) entry which is preliminary data.</text>
</comment>
<keyword evidence="7" id="KW-0503">Monooxygenase</keyword>
<keyword evidence="5" id="KW-0560">Oxidoreductase</keyword>
<gene>
    <name evidence="8" type="primary">CYP4C1_7</name>
    <name evidence="8" type="ORF">Bhyg_09589</name>
</gene>
<dbReference type="InterPro" id="IPR001128">
    <property type="entry name" value="Cyt_P450"/>
</dbReference>
<evidence type="ECO:0000256" key="1">
    <source>
        <dbReference type="ARBA" id="ARBA00001971"/>
    </source>
</evidence>
<dbReference type="GO" id="GO:0020037">
    <property type="term" value="F:heme binding"/>
    <property type="evidence" value="ECO:0007669"/>
    <property type="project" value="InterPro"/>
</dbReference>
<evidence type="ECO:0000256" key="5">
    <source>
        <dbReference type="ARBA" id="ARBA00023002"/>
    </source>
</evidence>
<comment type="similarity">
    <text evidence="2">Belongs to the cytochrome P450 family.</text>
</comment>
<dbReference type="SUPFAM" id="SSF48264">
    <property type="entry name" value="Cytochrome P450"/>
    <property type="match status" value="1"/>
</dbReference>
<evidence type="ECO:0000256" key="6">
    <source>
        <dbReference type="ARBA" id="ARBA00023004"/>
    </source>
</evidence>
<dbReference type="PRINTS" id="PR00463">
    <property type="entry name" value="EP450I"/>
</dbReference>
<comment type="cofactor">
    <cofactor evidence="1">
        <name>heme</name>
        <dbReference type="ChEBI" id="CHEBI:30413"/>
    </cofactor>
</comment>
<reference evidence="8" key="1">
    <citation type="submission" date="2022-07" db="EMBL/GenBank/DDBJ databases">
        <authorList>
            <person name="Trinca V."/>
            <person name="Uliana J.V.C."/>
            <person name="Torres T.T."/>
            <person name="Ward R.J."/>
            <person name="Monesi N."/>
        </authorList>
    </citation>
    <scope>NUCLEOTIDE SEQUENCE</scope>
    <source>
        <strain evidence="8">HSMRA1968</strain>
        <tissue evidence="8">Whole embryos</tissue>
    </source>
</reference>
<dbReference type="Gene3D" id="1.10.630.10">
    <property type="entry name" value="Cytochrome P450"/>
    <property type="match status" value="1"/>
</dbReference>
<protein>
    <submittedName>
        <fullName evidence="8">Cytochrome P450 4C1</fullName>
    </submittedName>
</protein>
<dbReference type="EMBL" id="WJQU01000002">
    <property type="protein sequence ID" value="KAJ6644620.1"/>
    <property type="molecule type" value="Genomic_DNA"/>
</dbReference>
<keyword evidence="3" id="KW-0349">Heme</keyword>
<dbReference type="OrthoDB" id="1470350at2759"/>
<keyword evidence="6" id="KW-0408">Iron</keyword>
<evidence type="ECO:0000313" key="8">
    <source>
        <dbReference type="EMBL" id="KAJ6644620.1"/>
    </source>
</evidence>
<keyword evidence="9" id="KW-1185">Reference proteome</keyword>
<dbReference type="InterPro" id="IPR002401">
    <property type="entry name" value="Cyt_P450_E_grp-I"/>
</dbReference>
<sequence>MVIYLVVFLVFVLSTLPILQWYKKRVKMSEIINKIPGKKSYPWFGPFPDIVIRKAEFVEKVISSTKNMAKSKIYVFMGNWLGDGLLTSNGGNKWLMHRKIITPTFHFSILENFCEIFHEKSLNLVKKLNEKAAAGETFNIHSLITHTALDIISEAAMGISLDVQGKQRKEYVNSVYEISELLLHRWVRPYLHPEFIYKRTATGRRFHHCMKVLHSFTNEVIENRKKTREANKQENVPVPKRKAFLDLILDANENQNILTDQDIREEVDTFMFAGHDTTAAGISWTLYMLGMHPDIQEKVFDEISFIFNGTDRAATLGDLNEMKYLERVIKETMRILPSVPTLGRILKKSVLSSIIRNFKVAAIDKREDLFLMRELILKSFNGINVKLEKRVK</sequence>
<evidence type="ECO:0000256" key="2">
    <source>
        <dbReference type="ARBA" id="ARBA00010617"/>
    </source>
</evidence>
<evidence type="ECO:0000256" key="4">
    <source>
        <dbReference type="ARBA" id="ARBA00022723"/>
    </source>
</evidence>
<dbReference type="InterPro" id="IPR050196">
    <property type="entry name" value="Cytochrome_P450_Monoox"/>
</dbReference>
<proteinExistence type="inferred from homology"/>
<dbReference type="PANTHER" id="PTHR24291">
    <property type="entry name" value="CYTOCHROME P450 FAMILY 4"/>
    <property type="match status" value="1"/>
</dbReference>
<dbReference type="GO" id="GO:0004497">
    <property type="term" value="F:monooxygenase activity"/>
    <property type="evidence" value="ECO:0007669"/>
    <property type="project" value="UniProtKB-KW"/>
</dbReference>
<evidence type="ECO:0000313" key="9">
    <source>
        <dbReference type="Proteomes" id="UP001151699"/>
    </source>
</evidence>
<dbReference type="Proteomes" id="UP001151699">
    <property type="component" value="Chromosome B"/>
</dbReference>
<evidence type="ECO:0000256" key="3">
    <source>
        <dbReference type="ARBA" id="ARBA00022617"/>
    </source>
</evidence>
<dbReference type="PANTHER" id="PTHR24291:SF209">
    <property type="entry name" value="CYTOCHROME P450-LIKE PROTEIN"/>
    <property type="match status" value="1"/>
</dbReference>
<dbReference type="Pfam" id="PF00067">
    <property type="entry name" value="p450"/>
    <property type="match status" value="1"/>
</dbReference>
<accession>A0A9Q0S5X6</accession>